<dbReference type="Proteomes" id="UP000887580">
    <property type="component" value="Unplaced"/>
</dbReference>
<evidence type="ECO:0000313" key="2">
    <source>
        <dbReference type="WBParaSite" id="PS1159_v2.g103.t2"/>
    </source>
</evidence>
<protein>
    <submittedName>
        <fullName evidence="2">Uncharacterized protein</fullName>
    </submittedName>
</protein>
<dbReference type="WBParaSite" id="PS1159_v2.g103.t2">
    <property type="protein sequence ID" value="PS1159_v2.g103.t2"/>
    <property type="gene ID" value="PS1159_v2.g103"/>
</dbReference>
<organism evidence="1 2">
    <name type="scientific">Panagrolaimus sp. PS1159</name>
    <dbReference type="NCBI Taxonomy" id="55785"/>
    <lineage>
        <taxon>Eukaryota</taxon>
        <taxon>Metazoa</taxon>
        <taxon>Ecdysozoa</taxon>
        <taxon>Nematoda</taxon>
        <taxon>Chromadorea</taxon>
        <taxon>Rhabditida</taxon>
        <taxon>Tylenchina</taxon>
        <taxon>Panagrolaimomorpha</taxon>
        <taxon>Panagrolaimoidea</taxon>
        <taxon>Panagrolaimidae</taxon>
        <taxon>Panagrolaimus</taxon>
    </lineage>
</organism>
<reference evidence="2" key="1">
    <citation type="submission" date="2022-11" db="UniProtKB">
        <authorList>
            <consortium name="WormBaseParasite"/>
        </authorList>
    </citation>
    <scope>IDENTIFICATION</scope>
</reference>
<proteinExistence type="predicted"/>
<evidence type="ECO:0000313" key="1">
    <source>
        <dbReference type="Proteomes" id="UP000887580"/>
    </source>
</evidence>
<sequence length="273" mass="31579">MATKDKCLFLKDKSFANGNSRTDQFSDLNHNFKLQSVQSCNKSSKVRHSSGVSDNCKEKEKFQVWNKSSFSDEVKDKKYLYDWNTISTHSLHIATYDKDDSEKAFFKHEEITPFCLIQNTFEFPRQQNNGAQKPEVSEFKASQQLSNPNGESNESPSKQCQSSFPEIEDIFDGKVFKIKKENEKIRGSISINSIPFYWTRYNKNERWTTTEKEMYGLEVYAHEKVKNPANGKKERSCSGIVKLTPSLTKIVEIINHEDCNLSKTIALNKMFIF</sequence>
<name>A0AC35ES78_9BILA</name>
<accession>A0AC35ES78</accession>